<protein>
    <submittedName>
        <fullName evidence="2">Uncharacterized protein</fullName>
    </submittedName>
</protein>
<feature type="region of interest" description="Disordered" evidence="1">
    <location>
        <begin position="22"/>
        <end position="69"/>
    </location>
</feature>
<gene>
    <name evidence="2" type="ORF">QBC47DRAFT_62404</name>
</gene>
<dbReference type="AlphaFoldDB" id="A0AAJ0B6R1"/>
<proteinExistence type="predicted"/>
<keyword evidence="3" id="KW-1185">Reference proteome</keyword>
<feature type="compositionally biased region" description="Low complexity" evidence="1">
    <location>
        <begin position="56"/>
        <end position="69"/>
    </location>
</feature>
<reference evidence="2" key="1">
    <citation type="submission" date="2023-06" db="EMBL/GenBank/DDBJ databases">
        <title>Genome-scale phylogeny and comparative genomics of the fungal order Sordariales.</title>
        <authorList>
            <consortium name="Lawrence Berkeley National Laboratory"/>
            <person name="Hensen N."/>
            <person name="Bonometti L."/>
            <person name="Westerberg I."/>
            <person name="Brannstrom I.O."/>
            <person name="Guillou S."/>
            <person name="Cros-Aarteil S."/>
            <person name="Calhoun S."/>
            <person name="Haridas S."/>
            <person name="Kuo A."/>
            <person name="Mondo S."/>
            <person name="Pangilinan J."/>
            <person name="Riley R."/>
            <person name="Labutti K."/>
            <person name="Andreopoulos B."/>
            <person name="Lipzen A."/>
            <person name="Chen C."/>
            <person name="Yanf M."/>
            <person name="Daum C."/>
            <person name="Ng V."/>
            <person name="Clum A."/>
            <person name="Steindorff A."/>
            <person name="Ohm R."/>
            <person name="Martin F."/>
            <person name="Silar P."/>
            <person name="Natvig D."/>
            <person name="Lalanne C."/>
            <person name="Gautier V."/>
            <person name="Ament-Velasquez S.L."/>
            <person name="Kruys A."/>
            <person name="Hutchinson M.I."/>
            <person name="Powell A.J."/>
            <person name="Barry K."/>
            <person name="Miller A.N."/>
            <person name="Grigoriev I.V."/>
            <person name="Debuchy R."/>
            <person name="Gladieux P."/>
            <person name="Thoren M.H."/>
            <person name="Johannesson H."/>
        </authorList>
    </citation>
    <scope>NUCLEOTIDE SEQUENCE</scope>
    <source>
        <strain evidence="2">PSN4</strain>
    </source>
</reference>
<dbReference type="Proteomes" id="UP001239445">
    <property type="component" value="Unassembled WGS sequence"/>
</dbReference>
<organism evidence="2 3">
    <name type="scientific">Echria macrotheca</name>
    <dbReference type="NCBI Taxonomy" id="438768"/>
    <lineage>
        <taxon>Eukaryota</taxon>
        <taxon>Fungi</taxon>
        <taxon>Dikarya</taxon>
        <taxon>Ascomycota</taxon>
        <taxon>Pezizomycotina</taxon>
        <taxon>Sordariomycetes</taxon>
        <taxon>Sordariomycetidae</taxon>
        <taxon>Sordariales</taxon>
        <taxon>Schizotheciaceae</taxon>
        <taxon>Echria</taxon>
    </lineage>
</organism>
<accession>A0AAJ0B6R1</accession>
<dbReference type="EMBL" id="MU839839">
    <property type="protein sequence ID" value="KAK1752739.1"/>
    <property type="molecule type" value="Genomic_DNA"/>
</dbReference>
<comment type="caution">
    <text evidence="2">The sequence shown here is derived from an EMBL/GenBank/DDBJ whole genome shotgun (WGS) entry which is preliminary data.</text>
</comment>
<evidence type="ECO:0000313" key="3">
    <source>
        <dbReference type="Proteomes" id="UP001239445"/>
    </source>
</evidence>
<feature type="compositionally biased region" description="Low complexity" evidence="1">
    <location>
        <begin position="23"/>
        <end position="48"/>
    </location>
</feature>
<name>A0AAJ0B6R1_9PEZI</name>
<evidence type="ECO:0000256" key="1">
    <source>
        <dbReference type="SAM" id="MobiDB-lite"/>
    </source>
</evidence>
<sequence>MVWITEKVTIWAHRIWVTPWAGDSVTGTQTDSDTGTQTDSDTGTQTDSDTGKQTDSDTGTQTDSDTGMQTDFITRTTTVYVTETETVGATETETLCKTRWAEDDKFWRTTWNLQRVRSSFHVQETEKTRVMPTAISLANASELSETRDPVRLASYQAGCRRFHTYRNRTTNDGGGSPVFFHVGEDSWLPEYVSGGIDGGCLCVCFLDTSTDESASAAGQMALVSSGGHVYLFDEMGMHQFHAKCTIYSSAAADYLLQKLAVLIGTSQRPSSNFTVAIQVDDMVGGRLLDPYLGVGPSPCTFVSRQPTDDGQGSTLTWNCEYPGVDLFAQFCESFLRARFSPSPETFRLVSTFIDGPVNCTEKALNLIPRILREAKAADSESWQYTLYKMFKFAAKCYHFGESLIP</sequence>
<evidence type="ECO:0000313" key="2">
    <source>
        <dbReference type="EMBL" id="KAK1752739.1"/>
    </source>
</evidence>